<feature type="domain" description="J" evidence="2">
    <location>
        <begin position="39"/>
        <end position="123"/>
    </location>
</feature>
<accession>A0A8J2SBT5</accession>
<dbReference type="EMBL" id="CAKKNE010000001">
    <property type="protein sequence ID" value="CAH0366837.1"/>
    <property type="molecule type" value="Genomic_DNA"/>
</dbReference>
<keyword evidence="1" id="KW-0732">Signal</keyword>
<dbReference type="InterPro" id="IPR001623">
    <property type="entry name" value="DnaJ_domain"/>
</dbReference>
<feature type="chain" id="PRO_5035213122" description="J domain-containing protein" evidence="1">
    <location>
        <begin position="18"/>
        <end position="231"/>
    </location>
</feature>
<evidence type="ECO:0000256" key="1">
    <source>
        <dbReference type="SAM" id="SignalP"/>
    </source>
</evidence>
<evidence type="ECO:0000313" key="3">
    <source>
        <dbReference type="EMBL" id="CAH0366837.1"/>
    </source>
</evidence>
<reference evidence="3" key="1">
    <citation type="submission" date="2021-11" db="EMBL/GenBank/DDBJ databases">
        <authorList>
            <consortium name="Genoscope - CEA"/>
            <person name="William W."/>
        </authorList>
    </citation>
    <scope>NUCLEOTIDE SEQUENCE</scope>
</reference>
<sequence length="231" mass="25472">MAHTPTLCALLITAATALYHGAPQRSSTRRRAAAVEDIDPFAVLGLDAGALAVLDTAARAKEVRRAYRKAALDSHPDTSALDRADRFSLVQRAADLLRQDDVLDRLVAGGAAGARKAQDDKLSRLWRDEVREWSVERLSEHLRAKGLSDDVIDAFAEEEVDGREVVGLEMWGGADTDGYIWSLRWLGTEEEAVAARTEEVLRDLIRRDVSSNFKHDAWAQQANAQGGNWKV</sequence>
<name>A0A8J2SBT5_9STRA</name>
<feature type="signal peptide" evidence="1">
    <location>
        <begin position="1"/>
        <end position="17"/>
    </location>
</feature>
<dbReference type="AlphaFoldDB" id="A0A8J2SBT5"/>
<evidence type="ECO:0000259" key="2">
    <source>
        <dbReference type="PROSITE" id="PS50076"/>
    </source>
</evidence>
<dbReference type="Pfam" id="PF00226">
    <property type="entry name" value="DnaJ"/>
    <property type="match status" value="1"/>
</dbReference>
<organism evidence="3 4">
    <name type="scientific">Pelagomonas calceolata</name>
    <dbReference type="NCBI Taxonomy" id="35677"/>
    <lineage>
        <taxon>Eukaryota</taxon>
        <taxon>Sar</taxon>
        <taxon>Stramenopiles</taxon>
        <taxon>Ochrophyta</taxon>
        <taxon>Pelagophyceae</taxon>
        <taxon>Pelagomonadales</taxon>
        <taxon>Pelagomonadaceae</taxon>
        <taxon>Pelagomonas</taxon>
    </lineage>
</organism>
<dbReference type="PROSITE" id="PS50076">
    <property type="entry name" value="DNAJ_2"/>
    <property type="match status" value="1"/>
</dbReference>
<keyword evidence="4" id="KW-1185">Reference proteome</keyword>
<gene>
    <name evidence="3" type="ORF">PECAL_1P33480</name>
</gene>
<comment type="caution">
    <text evidence="3">The sequence shown here is derived from an EMBL/GenBank/DDBJ whole genome shotgun (WGS) entry which is preliminary data.</text>
</comment>
<dbReference type="InterPro" id="IPR013761">
    <property type="entry name" value="SAM/pointed_sf"/>
</dbReference>
<evidence type="ECO:0000313" key="4">
    <source>
        <dbReference type="Proteomes" id="UP000789595"/>
    </source>
</evidence>
<dbReference type="Gene3D" id="1.10.287.110">
    <property type="entry name" value="DnaJ domain"/>
    <property type="match status" value="1"/>
</dbReference>
<protein>
    <recommendedName>
        <fullName evidence="2">J domain-containing protein</fullName>
    </recommendedName>
</protein>
<dbReference type="Proteomes" id="UP000789595">
    <property type="component" value="Unassembled WGS sequence"/>
</dbReference>
<dbReference type="CDD" id="cd06257">
    <property type="entry name" value="DnaJ"/>
    <property type="match status" value="1"/>
</dbReference>
<dbReference type="InterPro" id="IPR036869">
    <property type="entry name" value="J_dom_sf"/>
</dbReference>
<dbReference type="SMART" id="SM00271">
    <property type="entry name" value="DnaJ"/>
    <property type="match status" value="1"/>
</dbReference>
<proteinExistence type="predicted"/>
<dbReference type="SUPFAM" id="SSF46565">
    <property type="entry name" value="Chaperone J-domain"/>
    <property type="match status" value="1"/>
</dbReference>
<dbReference type="Gene3D" id="1.10.150.50">
    <property type="entry name" value="Transcription Factor, Ets-1"/>
    <property type="match status" value="1"/>
</dbReference>